<dbReference type="GO" id="GO:0004751">
    <property type="term" value="F:ribose-5-phosphate isomerase activity"/>
    <property type="evidence" value="ECO:0007669"/>
    <property type="project" value="UniProtKB-EC"/>
</dbReference>
<organism evidence="5 6">
    <name type="scientific">Clostridium putrefaciens</name>
    <dbReference type="NCBI Taxonomy" id="99675"/>
    <lineage>
        <taxon>Bacteria</taxon>
        <taxon>Bacillati</taxon>
        <taxon>Bacillota</taxon>
        <taxon>Clostridia</taxon>
        <taxon>Eubacteriales</taxon>
        <taxon>Clostridiaceae</taxon>
        <taxon>Clostridium</taxon>
    </lineage>
</organism>
<feature type="binding site" evidence="4">
    <location>
        <begin position="66"/>
        <end position="70"/>
    </location>
    <ligand>
        <name>D-ribulose 5-phosphate</name>
        <dbReference type="ChEBI" id="CHEBI:58121"/>
    </ligand>
</feature>
<dbReference type="NCBIfam" id="NF004051">
    <property type="entry name" value="PRK05571.1"/>
    <property type="match status" value="1"/>
</dbReference>
<dbReference type="RefSeq" id="WP_115640709.1">
    <property type="nucleotide sequence ID" value="NZ_UFWZ01000001.1"/>
</dbReference>
<keyword evidence="2 5" id="KW-0413">Isomerase</keyword>
<dbReference type="EMBL" id="UFWZ01000001">
    <property type="protein sequence ID" value="SUY46669.1"/>
    <property type="molecule type" value="Genomic_DNA"/>
</dbReference>
<dbReference type="AlphaFoldDB" id="A0A381J6Q0"/>
<evidence type="ECO:0000256" key="1">
    <source>
        <dbReference type="ARBA" id="ARBA00008754"/>
    </source>
</evidence>
<dbReference type="PANTHER" id="PTHR30345:SF0">
    <property type="entry name" value="DNA DAMAGE-REPAIR_TOLERATION PROTEIN DRT102"/>
    <property type="match status" value="1"/>
</dbReference>
<feature type="binding site" evidence="4">
    <location>
        <begin position="8"/>
        <end position="9"/>
    </location>
    <ligand>
        <name>D-ribulose 5-phosphate</name>
        <dbReference type="ChEBI" id="CHEBI:58121"/>
    </ligand>
</feature>
<dbReference type="NCBIfam" id="TIGR00689">
    <property type="entry name" value="rpiB_lacA_lacB"/>
    <property type="match status" value="1"/>
</dbReference>
<keyword evidence="6" id="KW-1185">Reference proteome</keyword>
<feature type="binding site" evidence="4">
    <location>
        <position position="109"/>
    </location>
    <ligand>
        <name>D-ribulose 5-phosphate</name>
        <dbReference type="ChEBI" id="CHEBI:58121"/>
    </ligand>
</feature>
<feature type="binding site" evidence="4">
    <location>
        <position position="132"/>
    </location>
    <ligand>
        <name>D-ribulose 5-phosphate</name>
        <dbReference type="ChEBI" id="CHEBI:58121"/>
    </ligand>
</feature>
<dbReference type="PIRSF" id="PIRSF005384">
    <property type="entry name" value="RpiB_LacA_B"/>
    <property type="match status" value="1"/>
</dbReference>
<accession>A0A381J6Q0</accession>
<feature type="active site" description="Proton acceptor" evidence="3">
    <location>
        <position position="65"/>
    </location>
</feature>
<dbReference type="SUPFAM" id="SSF89623">
    <property type="entry name" value="Ribose/Galactose isomerase RpiB/AlsB"/>
    <property type="match status" value="1"/>
</dbReference>
<evidence type="ECO:0000256" key="4">
    <source>
        <dbReference type="PIRSR" id="PIRSR005384-2"/>
    </source>
</evidence>
<comment type="similarity">
    <text evidence="1">Belongs to the LacAB/RpiB family.</text>
</comment>
<dbReference type="InterPro" id="IPR004785">
    <property type="entry name" value="RpiB"/>
</dbReference>
<reference evidence="5 6" key="1">
    <citation type="submission" date="2018-06" db="EMBL/GenBank/DDBJ databases">
        <authorList>
            <consortium name="Pathogen Informatics"/>
            <person name="Doyle S."/>
        </authorList>
    </citation>
    <scope>NUCLEOTIDE SEQUENCE [LARGE SCALE GENOMIC DNA]</scope>
    <source>
        <strain evidence="5 6">NCTC9836</strain>
    </source>
</reference>
<evidence type="ECO:0000256" key="3">
    <source>
        <dbReference type="PIRSR" id="PIRSR005384-1"/>
    </source>
</evidence>
<dbReference type="Pfam" id="PF02502">
    <property type="entry name" value="LacAB_rpiB"/>
    <property type="match status" value="1"/>
</dbReference>
<dbReference type="Proteomes" id="UP000254664">
    <property type="component" value="Unassembled WGS sequence"/>
</dbReference>
<dbReference type="NCBIfam" id="TIGR01120">
    <property type="entry name" value="rpiB"/>
    <property type="match status" value="1"/>
</dbReference>
<gene>
    <name evidence="5" type="primary">rpiB</name>
    <name evidence="5" type="ORF">NCTC9836_00965</name>
</gene>
<evidence type="ECO:0000313" key="5">
    <source>
        <dbReference type="EMBL" id="SUY46669.1"/>
    </source>
</evidence>
<feature type="active site" description="Proton donor" evidence="3">
    <location>
        <position position="98"/>
    </location>
</feature>
<evidence type="ECO:0000256" key="2">
    <source>
        <dbReference type="ARBA" id="ARBA00023235"/>
    </source>
</evidence>
<protein>
    <submittedName>
        <fullName evidence="5">Ribose-5-phosphate isomerase B</fullName>
        <ecNumber evidence="5">5.3.1.6</ecNumber>
    </submittedName>
</protein>
<dbReference type="Gene3D" id="3.40.1400.10">
    <property type="entry name" value="Sugar-phosphate isomerase, RpiB/LacA/LacB"/>
    <property type="match status" value="1"/>
</dbReference>
<dbReference type="InterPro" id="IPR003500">
    <property type="entry name" value="RpiB_LacA_LacB"/>
</dbReference>
<dbReference type="InterPro" id="IPR036569">
    <property type="entry name" value="RpiB_LacA_LacB_sf"/>
</dbReference>
<dbReference type="PANTHER" id="PTHR30345">
    <property type="entry name" value="RIBOSE-5-PHOSPHATE ISOMERASE B"/>
    <property type="match status" value="1"/>
</dbReference>
<feature type="binding site" evidence="4">
    <location>
        <position position="99"/>
    </location>
    <ligand>
        <name>D-ribulose 5-phosphate</name>
        <dbReference type="ChEBI" id="CHEBI:58121"/>
    </ligand>
</feature>
<feature type="binding site" evidence="4">
    <location>
        <position position="136"/>
    </location>
    <ligand>
        <name>D-ribulose 5-phosphate</name>
        <dbReference type="ChEBI" id="CHEBI:58121"/>
    </ligand>
</feature>
<sequence>MKIAIGSDHGGFKLKGEVIKHLKEKQIEVVDFGTYSEDSCDYPDVAEKVAEEVVMKNFEFGILICGTGIGISISANKVAGIRAALCCDTFSAHATREHNNANILALGERVVGVGLALDIVDTFLNAKFQGGRHQNRIDKISHIEDKYIK</sequence>
<dbReference type="GO" id="GO:0019316">
    <property type="term" value="P:D-allose catabolic process"/>
    <property type="evidence" value="ECO:0007669"/>
    <property type="project" value="TreeGrafter"/>
</dbReference>
<dbReference type="GO" id="GO:0009052">
    <property type="term" value="P:pentose-phosphate shunt, non-oxidative branch"/>
    <property type="evidence" value="ECO:0007669"/>
    <property type="project" value="TreeGrafter"/>
</dbReference>
<evidence type="ECO:0000313" key="6">
    <source>
        <dbReference type="Proteomes" id="UP000254664"/>
    </source>
</evidence>
<dbReference type="OrthoDB" id="1778624at2"/>
<name>A0A381J6Q0_9CLOT</name>
<dbReference type="EC" id="5.3.1.6" evidence="5"/>
<proteinExistence type="inferred from homology"/>